<dbReference type="PROSITE" id="PS51746">
    <property type="entry name" value="PPM_2"/>
    <property type="match status" value="1"/>
</dbReference>
<dbReference type="Proteomes" id="UP000775213">
    <property type="component" value="Unassembled WGS sequence"/>
</dbReference>
<proteinExistence type="predicted"/>
<accession>A0AAV7GQX5</accession>
<comment type="caution">
    <text evidence="7">The sequence shown here is derived from an EMBL/GenBank/DDBJ whole genome shotgun (WGS) entry which is preliminary data.</text>
</comment>
<evidence type="ECO:0000256" key="3">
    <source>
        <dbReference type="ARBA" id="ARBA00022912"/>
    </source>
</evidence>
<evidence type="ECO:0000256" key="4">
    <source>
        <dbReference type="ARBA" id="ARBA00047761"/>
    </source>
</evidence>
<reference evidence="7 8" key="1">
    <citation type="journal article" date="2021" name="Hortic Res">
        <title>Chromosome-scale assembly of the Dendrobium chrysotoxum genome enhances the understanding of orchid evolution.</title>
        <authorList>
            <person name="Zhang Y."/>
            <person name="Zhang G.Q."/>
            <person name="Zhang D."/>
            <person name="Liu X.D."/>
            <person name="Xu X.Y."/>
            <person name="Sun W.H."/>
            <person name="Yu X."/>
            <person name="Zhu X."/>
            <person name="Wang Z.W."/>
            <person name="Zhao X."/>
            <person name="Zhong W.Y."/>
            <person name="Chen H."/>
            <person name="Yin W.L."/>
            <person name="Huang T."/>
            <person name="Niu S.C."/>
            <person name="Liu Z.J."/>
        </authorList>
    </citation>
    <scope>NUCLEOTIDE SEQUENCE [LARGE SCALE GENOMIC DNA]</scope>
    <source>
        <strain evidence="7">Lindl</strain>
    </source>
</reference>
<dbReference type="InterPro" id="IPR001932">
    <property type="entry name" value="PPM-type_phosphatase-like_dom"/>
</dbReference>
<evidence type="ECO:0000313" key="8">
    <source>
        <dbReference type="Proteomes" id="UP000775213"/>
    </source>
</evidence>
<evidence type="ECO:0000313" key="7">
    <source>
        <dbReference type="EMBL" id="KAH0458757.1"/>
    </source>
</evidence>
<dbReference type="PANTHER" id="PTHR13832">
    <property type="entry name" value="PROTEIN PHOSPHATASE 2C"/>
    <property type="match status" value="1"/>
</dbReference>
<protein>
    <recommendedName>
        <fullName evidence="1">protein-serine/threonine phosphatase</fullName>
        <ecNumber evidence="1">3.1.3.16</ecNumber>
    </recommendedName>
</protein>
<dbReference type="InterPro" id="IPR015655">
    <property type="entry name" value="PP2C"/>
</dbReference>
<keyword evidence="3" id="KW-0904">Protein phosphatase</keyword>
<organism evidence="7 8">
    <name type="scientific">Dendrobium chrysotoxum</name>
    <name type="common">Orchid</name>
    <dbReference type="NCBI Taxonomy" id="161865"/>
    <lineage>
        <taxon>Eukaryota</taxon>
        <taxon>Viridiplantae</taxon>
        <taxon>Streptophyta</taxon>
        <taxon>Embryophyta</taxon>
        <taxon>Tracheophyta</taxon>
        <taxon>Spermatophyta</taxon>
        <taxon>Magnoliopsida</taxon>
        <taxon>Liliopsida</taxon>
        <taxon>Asparagales</taxon>
        <taxon>Orchidaceae</taxon>
        <taxon>Epidendroideae</taxon>
        <taxon>Malaxideae</taxon>
        <taxon>Dendrobiinae</taxon>
        <taxon>Dendrobium</taxon>
    </lineage>
</organism>
<dbReference type="Pfam" id="PF00481">
    <property type="entry name" value="PP2C"/>
    <property type="match status" value="1"/>
</dbReference>
<dbReference type="Gene3D" id="3.60.40.10">
    <property type="entry name" value="PPM-type phosphatase domain"/>
    <property type="match status" value="1"/>
</dbReference>
<dbReference type="GO" id="GO:0004722">
    <property type="term" value="F:protein serine/threonine phosphatase activity"/>
    <property type="evidence" value="ECO:0007669"/>
    <property type="project" value="UniProtKB-EC"/>
</dbReference>
<dbReference type="PANTHER" id="PTHR13832:SF699">
    <property type="entry name" value="INTEGRIN-LINKED KINASE-ASSOCIATED SERINE_THREONINE PHOSPHATASE 2C"/>
    <property type="match status" value="1"/>
</dbReference>
<evidence type="ECO:0000259" key="6">
    <source>
        <dbReference type="PROSITE" id="PS51746"/>
    </source>
</evidence>
<name>A0AAV7GQX5_DENCH</name>
<dbReference type="AlphaFoldDB" id="A0AAV7GQX5"/>
<evidence type="ECO:0000256" key="5">
    <source>
        <dbReference type="ARBA" id="ARBA00048336"/>
    </source>
</evidence>
<comment type="catalytic activity">
    <reaction evidence="4">
        <text>O-phospho-L-seryl-[protein] + H2O = L-seryl-[protein] + phosphate</text>
        <dbReference type="Rhea" id="RHEA:20629"/>
        <dbReference type="Rhea" id="RHEA-COMP:9863"/>
        <dbReference type="Rhea" id="RHEA-COMP:11604"/>
        <dbReference type="ChEBI" id="CHEBI:15377"/>
        <dbReference type="ChEBI" id="CHEBI:29999"/>
        <dbReference type="ChEBI" id="CHEBI:43474"/>
        <dbReference type="ChEBI" id="CHEBI:83421"/>
        <dbReference type="EC" id="3.1.3.16"/>
    </reaction>
</comment>
<gene>
    <name evidence="7" type="ORF">IEQ34_011571</name>
</gene>
<keyword evidence="8" id="KW-1185">Reference proteome</keyword>
<dbReference type="SUPFAM" id="SSF81606">
    <property type="entry name" value="PP2C-like"/>
    <property type="match status" value="1"/>
</dbReference>
<evidence type="ECO:0000256" key="2">
    <source>
        <dbReference type="ARBA" id="ARBA00022801"/>
    </source>
</evidence>
<comment type="catalytic activity">
    <reaction evidence="5">
        <text>O-phospho-L-threonyl-[protein] + H2O = L-threonyl-[protein] + phosphate</text>
        <dbReference type="Rhea" id="RHEA:47004"/>
        <dbReference type="Rhea" id="RHEA-COMP:11060"/>
        <dbReference type="Rhea" id="RHEA-COMP:11605"/>
        <dbReference type="ChEBI" id="CHEBI:15377"/>
        <dbReference type="ChEBI" id="CHEBI:30013"/>
        <dbReference type="ChEBI" id="CHEBI:43474"/>
        <dbReference type="ChEBI" id="CHEBI:61977"/>
        <dbReference type="EC" id="3.1.3.16"/>
    </reaction>
</comment>
<keyword evidence="2" id="KW-0378">Hydrolase</keyword>
<dbReference type="InterPro" id="IPR036457">
    <property type="entry name" value="PPM-type-like_dom_sf"/>
</dbReference>
<dbReference type="EMBL" id="JAGFBR010000011">
    <property type="protein sequence ID" value="KAH0458757.1"/>
    <property type="molecule type" value="Genomic_DNA"/>
</dbReference>
<feature type="domain" description="PPM-type phosphatase" evidence="6">
    <location>
        <begin position="1"/>
        <end position="108"/>
    </location>
</feature>
<dbReference type="EC" id="3.1.3.16" evidence="1"/>
<evidence type="ECO:0000256" key="1">
    <source>
        <dbReference type="ARBA" id="ARBA00013081"/>
    </source>
</evidence>
<sequence>MDVKAAKRAILEEFTLINLDLLLSYTGFQRTDESLLKESTIGNWQDGATAVCAWVLEQTVLVANIGDAKAVLARATSDGTHDTGLKAIVLTREHKAIYPQERARIQKA</sequence>